<organism evidence="1 2">
    <name type="scientific">Leclercia adecarboxylata</name>
    <dbReference type="NCBI Taxonomy" id="83655"/>
    <lineage>
        <taxon>Bacteria</taxon>
        <taxon>Pseudomonadati</taxon>
        <taxon>Pseudomonadota</taxon>
        <taxon>Gammaproteobacteria</taxon>
        <taxon>Enterobacterales</taxon>
        <taxon>Enterobacteriaceae</taxon>
        <taxon>Leclercia</taxon>
    </lineage>
</organism>
<gene>
    <name evidence="1" type="ORF">NCTC13032_02751</name>
</gene>
<protein>
    <submittedName>
        <fullName evidence="1">Uncharacterized protein</fullName>
    </submittedName>
</protein>
<dbReference type="Proteomes" id="UP000310719">
    <property type="component" value="Chromosome"/>
</dbReference>
<reference evidence="1 2" key="1">
    <citation type="submission" date="2019-05" db="EMBL/GenBank/DDBJ databases">
        <authorList>
            <consortium name="Pathogen Informatics"/>
        </authorList>
    </citation>
    <scope>NUCLEOTIDE SEQUENCE [LARGE SCALE GENOMIC DNA]</scope>
    <source>
        <strain evidence="1 2">NCTC13032</strain>
    </source>
</reference>
<dbReference type="AlphaFoldDB" id="A0A4U9HRI1"/>
<dbReference type="EMBL" id="LR590464">
    <property type="protein sequence ID" value="VTP66864.1"/>
    <property type="molecule type" value="Genomic_DNA"/>
</dbReference>
<accession>A0A4U9HRI1</accession>
<sequence>MSGLTSSITSQLSGSGLVARDISGRLEIGEASSPFAGGSITNSPLPASAFGDAPVNTTGVKSAGGTAEVRAHITLAYNSAAGTPFTGLPEGIQRFSLGLAGNQFRITAIDSQTVTVERITVTTGPAGETITTPDPSWPGFTERTLLDATVTGVSE</sequence>
<proteinExistence type="predicted"/>
<name>A0A4U9HRI1_9ENTR</name>
<evidence type="ECO:0000313" key="2">
    <source>
        <dbReference type="Proteomes" id="UP000310719"/>
    </source>
</evidence>
<evidence type="ECO:0000313" key="1">
    <source>
        <dbReference type="EMBL" id="VTP66864.1"/>
    </source>
</evidence>